<protein>
    <submittedName>
        <fullName evidence="4">Serine/threonine protein kinase VPS15</fullName>
    </submittedName>
</protein>
<dbReference type="InterPro" id="IPR011009">
    <property type="entry name" value="Kinase-like_dom_sf"/>
</dbReference>
<feature type="region of interest" description="Disordered" evidence="2">
    <location>
        <begin position="368"/>
        <end position="387"/>
    </location>
</feature>
<dbReference type="GO" id="GO:0004674">
    <property type="term" value="F:protein serine/threonine kinase activity"/>
    <property type="evidence" value="ECO:0007669"/>
    <property type="project" value="UniProtKB-KW"/>
</dbReference>
<evidence type="ECO:0000313" key="4">
    <source>
        <dbReference type="EMBL" id="WBY56298.1"/>
    </source>
</evidence>
<evidence type="ECO:0000256" key="1">
    <source>
        <dbReference type="ARBA" id="ARBA00022574"/>
    </source>
</evidence>
<name>A0AAE9WLK5_PLAYO</name>
<dbReference type="PANTHER" id="PTHR17583:SF0">
    <property type="entry name" value="PHOSPHOINOSITIDE 3-KINASE REGULATORY SUBUNIT 4"/>
    <property type="match status" value="1"/>
</dbReference>
<keyword evidence="4" id="KW-0418">Kinase</keyword>
<dbReference type="InterPro" id="IPR016024">
    <property type="entry name" value="ARM-type_fold"/>
</dbReference>
<evidence type="ECO:0000259" key="3">
    <source>
        <dbReference type="PROSITE" id="PS50011"/>
    </source>
</evidence>
<evidence type="ECO:0000256" key="2">
    <source>
        <dbReference type="SAM" id="MobiDB-lite"/>
    </source>
</evidence>
<dbReference type="InterPro" id="IPR045162">
    <property type="entry name" value="Vps15-like"/>
</dbReference>
<feature type="domain" description="Protein kinase" evidence="3">
    <location>
        <begin position="40"/>
        <end position="323"/>
    </location>
</feature>
<dbReference type="PANTHER" id="PTHR17583">
    <property type="entry name" value="PHOSPHOINOSITIDE 3-KINASE REGULATORY SUBUNIT 4"/>
    <property type="match status" value="1"/>
</dbReference>
<dbReference type="GO" id="GO:0005770">
    <property type="term" value="C:late endosome"/>
    <property type="evidence" value="ECO:0007669"/>
    <property type="project" value="TreeGrafter"/>
</dbReference>
<dbReference type="Proteomes" id="UP001054126">
    <property type="component" value="Chromosome 7"/>
</dbReference>
<keyword evidence="4" id="KW-0723">Serine/threonine-protein kinase</keyword>
<dbReference type="GO" id="GO:0006623">
    <property type="term" value="P:protein targeting to vacuole"/>
    <property type="evidence" value="ECO:0007669"/>
    <property type="project" value="TreeGrafter"/>
</dbReference>
<dbReference type="GO" id="GO:0005524">
    <property type="term" value="F:ATP binding"/>
    <property type="evidence" value="ECO:0007669"/>
    <property type="project" value="InterPro"/>
</dbReference>
<accession>A0AAE9WLK5</accession>
<organism evidence="4 5">
    <name type="scientific">Plasmodium yoelii yoelii</name>
    <dbReference type="NCBI Taxonomy" id="73239"/>
    <lineage>
        <taxon>Eukaryota</taxon>
        <taxon>Sar</taxon>
        <taxon>Alveolata</taxon>
        <taxon>Apicomplexa</taxon>
        <taxon>Aconoidasida</taxon>
        <taxon>Haemosporida</taxon>
        <taxon>Plasmodiidae</taxon>
        <taxon>Plasmodium</taxon>
        <taxon>Plasmodium (Vinckeia)</taxon>
    </lineage>
</organism>
<dbReference type="InterPro" id="IPR000719">
    <property type="entry name" value="Prot_kinase_dom"/>
</dbReference>
<dbReference type="GO" id="GO:0034272">
    <property type="term" value="C:phosphatidylinositol 3-kinase complex, class III, type II"/>
    <property type="evidence" value="ECO:0007669"/>
    <property type="project" value="TreeGrafter"/>
</dbReference>
<dbReference type="GO" id="GO:0045324">
    <property type="term" value="P:late endosome to vacuole transport"/>
    <property type="evidence" value="ECO:0007669"/>
    <property type="project" value="InterPro"/>
</dbReference>
<keyword evidence="1" id="KW-0853">WD repeat</keyword>
<sequence>MGNTLYSNIGQNTTEPDEIYCKYLNNLYNIYNYLLKYEHFYFMNSYTLNSFCHVLEGINNNEGHVLIKICKLKGETQKIKRILYTLKFLFSFDLFPNVLPYNRMSVYENNIYIYRKFIFKSLDNYLLNEQNNYSFCYFYIFQALLSIIQLHSLGIYHGHIKSENFLIQNNMHILITDIDILNKYIYYIPKIRYDNERKEKINRMQEDIFNLGILILEVLLKNKNISYLFHDENYDDNNDNFYSEKRKQTKLYMMESKKIKKYPNFDNNIINISKKKNSENFFHALSLPFINKKIINEEEDYFQKNKNLRMNIDKYKYYNYHYINHINYINIYNDIYNNGTFYEFVNTGRENLTSQNVIKNKAIINENNNTKKKKNRNKNSTYNNDDVDISSDTGLDDKIIHAYSDYELFNDYKETKKNKHSSNNLNLYTQSDIYANTAYTLIGNYKDVGNIRNKEKDKYVKSEIKEPINNRRLSYFNMNKNEGNNESQNSCKNNILSNNKIQNDVYNKTTSCVLSSSESSDSNVRRKEKSAPYKIWKIVSLVKNPFVIYSLINHFFLEKNKNIFQIFNYWSYHIFPSTYKYVFFPLCVLKFHPIFRKSEFFILLIHFNLPFILFNFDIFSKKEKDKYALIKRASNIYKKKKNEKKKNYGYFNTDCQTSHNNRVLKTSFGKYQKKKKKNINTIAYYINVVKKHTTNINKYQMQTYINDANLNSEVKAQILEQWKVYKKQKKMERKNGRRNSKKLYHCKSYFPFPILSYSNTHDFYKFFLQFYKNVYFSIFYGKKSYMDIFKFFEIYKRYIYLSLFRDFYFKNAKISNPPLGQINNPPLDQIINPPLGQIINQDIKKKYSTKIYNTSNEDNYKWNYSEDIYQLINILICSYNFILYDSIKMLILEIIYLIICHIKNEKLERELIPFLFYCFKKTNDENIKVIIIKCIYIIINNGNKCDYFYMYIDKFLPKFFMLKNTMQNYQKYVHAKYLPLFSTLTIQYIYNSCLLKQMGKISLKNREKKEISKNNMQDTTSLDDSFYFTNNQTSDTCSSIDIYDTMSDDNNNILTESAYMAILKDIRNKFISTLNETNDLILFEFYQNIIIFCTIMNKKWVKVYILPYMLKNSYKIKNIFIKAICIKTIIIIVFYINEKGPFEILSEYINSIILDKNNDLILKILLYEFLFILKKNYKKWSICTTSKTQYNMIIMKSQKHQNMKKKKKKKKNIVPLLFFKKINFTPLLNHTSSKIADLTYNIIHILQKI</sequence>
<dbReference type="AlphaFoldDB" id="A0AAE9WLK5"/>
<dbReference type="PROSITE" id="PS50011">
    <property type="entry name" value="PROTEIN_KINASE_DOM"/>
    <property type="match status" value="1"/>
</dbReference>
<dbReference type="SUPFAM" id="SSF48371">
    <property type="entry name" value="ARM repeat"/>
    <property type="match status" value="1"/>
</dbReference>
<dbReference type="Gene3D" id="1.10.510.10">
    <property type="entry name" value="Transferase(Phosphotransferase) domain 1"/>
    <property type="match status" value="1"/>
</dbReference>
<reference evidence="4" key="1">
    <citation type="submission" date="2023-01" db="EMBL/GenBank/DDBJ databases">
        <title>Long-Read Genome Assembly and Gene Model Annotations for the Rodent Malaria Parasite Plasmodium yoelii 17XNL.</title>
        <authorList>
            <person name="Mitchell G.J."/>
            <person name="Sebastian A."/>
            <person name="Albert I."/>
            <person name="Lindner S.E."/>
        </authorList>
    </citation>
    <scope>NUCLEOTIDE SEQUENCE</scope>
    <source>
        <strain evidence="4">17XNL clone 1.1</strain>
    </source>
</reference>
<dbReference type="GO" id="GO:0034271">
    <property type="term" value="C:phosphatidylinositol 3-kinase complex, class III, type I"/>
    <property type="evidence" value="ECO:0007669"/>
    <property type="project" value="TreeGrafter"/>
</dbReference>
<dbReference type="EMBL" id="CP115531">
    <property type="protein sequence ID" value="WBY56298.1"/>
    <property type="molecule type" value="Genomic_DNA"/>
</dbReference>
<proteinExistence type="predicted"/>
<keyword evidence="4" id="KW-0808">Transferase</keyword>
<dbReference type="GO" id="GO:0071561">
    <property type="term" value="C:nucleus-vacuole junction"/>
    <property type="evidence" value="ECO:0007669"/>
    <property type="project" value="TreeGrafter"/>
</dbReference>
<dbReference type="GO" id="GO:0016236">
    <property type="term" value="P:macroautophagy"/>
    <property type="evidence" value="ECO:0007669"/>
    <property type="project" value="InterPro"/>
</dbReference>
<evidence type="ECO:0000313" key="5">
    <source>
        <dbReference type="Proteomes" id="UP001054126"/>
    </source>
</evidence>
<gene>
    <name evidence="4" type="ORF">Py17XNL_000704169</name>
</gene>
<dbReference type="SUPFAM" id="SSF56112">
    <property type="entry name" value="Protein kinase-like (PK-like)"/>
    <property type="match status" value="1"/>
</dbReference>